<feature type="non-terminal residue" evidence="1">
    <location>
        <position position="1"/>
    </location>
</feature>
<organism evidence="1 2">
    <name type="scientific">Naganishia adeliensis</name>
    <dbReference type="NCBI Taxonomy" id="92952"/>
    <lineage>
        <taxon>Eukaryota</taxon>
        <taxon>Fungi</taxon>
        <taxon>Dikarya</taxon>
        <taxon>Basidiomycota</taxon>
        <taxon>Agaricomycotina</taxon>
        <taxon>Tremellomycetes</taxon>
        <taxon>Filobasidiales</taxon>
        <taxon>Filobasidiaceae</taxon>
        <taxon>Naganishia</taxon>
    </lineage>
</organism>
<name>A0ACC2W665_9TREE</name>
<comment type="caution">
    <text evidence="1">The sequence shown here is derived from an EMBL/GenBank/DDBJ whole genome shotgun (WGS) entry which is preliminary data.</text>
</comment>
<dbReference type="EMBL" id="JASBWS010000038">
    <property type="protein sequence ID" value="KAJ9107122.1"/>
    <property type="molecule type" value="Genomic_DNA"/>
</dbReference>
<reference evidence="1" key="1">
    <citation type="submission" date="2023-04" db="EMBL/GenBank/DDBJ databases">
        <title>Draft Genome sequencing of Naganishia species isolated from polar environments using Oxford Nanopore Technology.</title>
        <authorList>
            <person name="Leo P."/>
            <person name="Venkateswaran K."/>
        </authorList>
    </citation>
    <scope>NUCLEOTIDE SEQUENCE</scope>
    <source>
        <strain evidence="1">MNA-CCFEE 5262</strain>
    </source>
</reference>
<accession>A0ACC2W665</accession>
<gene>
    <name evidence="1" type="ORF">QFC20_003847</name>
</gene>
<evidence type="ECO:0000313" key="1">
    <source>
        <dbReference type="EMBL" id="KAJ9107122.1"/>
    </source>
</evidence>
<keyword evidence="2" id="KW-1185">Reference proteome</keyword>
<proteinExistence type="predicted"/>
<evidence type="ECO:0000313" key="2">
    <source>
        <dbReference type="Proteomes" id="UP001230649"/>
    </source>
</evidence>
<dbReference type="Proteomes" id="UP001230649">
    <property type="component" value="Unassembled WGS sequence"/>
</dbReference>
<sequence>GHRRQRSLRKQRRSGPSAEVLQNGPAEQVQGLNTAGVSAPVLQSYNISAATARSMMHDGTSPTSVRRHVNQQNIQASGQSPLMDSALENPPASAPSTGLKVAEALAGETFVTPTEEFYG</sequence>
<protein>
    <submittedName>
        <fullName evidence="1">Uncharacterized protein</fullName>
    </submittedName>
</protein>